<name>A0A1Y2BY82_9BASI</name>
<evidence type="ECO:0000313" key="5">
    <source>
        <dbReference type="Proteomes" id="UP000193467"/>
    </source>
</evidence>
<feature type="region of interest" description="Disordered" evidence="2">
    <location>
        <begin position="165"/>
        <end position="195"/>
    </location>
</feature>
<dbReference type="PROSITE" id="PS50127">
    <property type="entry name" value="UBC_2"/>
    <property type="match status" value="1"/>
</dbReference>
<dbReference type="SUPFAM" id="SSF54495">
    <property type="entry name" value="UBC-like"/>
    <property type="match status" value="1"/>
</dbReference>
<accession>A0A1Y2BY82</accession>
<protein>
    <submittedName>
        <fullName evidence="4">Ubiquitin-conjugating enzyme/RWD-like protein</fullName>
    </submittedName>
</protein>
<dbReference type="Proteomes" id="UP000193467">
    <property type="component" value="Unassembled WGS sequence"/>
</dbReference>
<gene>
    <name evidence="4" type="ORF">BCR35DRAFT_285632</name>
</gene>
<dbReference type="InterPro" id="IPR050113">
    <property type="entry name" value="Ub_conjugating_enzyme"/>
</dbReference>
<dbReference type="EMBL" id="MCGR01000146">
    <property type="protein sequence ID" value="ORY39732.1"/>
    <property type="molecule type" value="Genomic_DNA"/>
</dbReference>
<feature type="domain" description="UBC core" evidence="3">
    <location>
        <begin position="5"/>
        <end position="159"/>
    </location>
</feature>
<evidence type="ECO:0000313" key="4">
    <source>
        <dbReference type="EMBL" id="ORY39732.1"/>
    </source>
</evidence>
<comment type="caution">
    <text evidence="4">The sequence shown here is derived from an EMBL/GenBank/DDBJ whole genome shotgun (WGS) entry which is preliminary data.</text>
</comment>
<dbReference type="STRING" id="106004.A0A1Y2BY82"/>
<dbReference type="SMART" id="SM00212">
    <property type="entry name" value="UBCc"/>
    <property type="match status" value="1"/>
</dbReference>
<dbReference type="InterPro" id="IPR000608">
    <property type="entry name" value="UBC"/>
</dbReference>
<dbReference type="Gene3D" id="3.10.110.10">
    <property type="entry name" value="Ubiquitin Conjugating Enzyme"/>
    <property type="match status" value="1"/>
</dbReference>
<dbReference type="AlphaFoldDB" id="A0A1Y2BY82"/>
<dbReference type="InterPro" id="IPR016135">
    <property type="entry name" value="UBQ-conjugating_enzyme/RWD"/>
</dbReference>
<dbReference type="CDD" id="cd23814">
    <property type="entry name" value="UEV_AKTIP"/>
    <property type="match status" value="1"/>
</dbReference>
<dbReference type="InParanoid" id="A0A1Y2BY82"/>
<evidence type="ECO:0000256" key="1">
    <source>
        <dbReference type="ARBA" id="ARBA00022786"/>
    </source>
</evidence>
<evidence type="ECO:0000256" key="2">
    <source>
        <dbReference type="SAM" id="MobiDB-lite"/>
    </source>
</evidence>
<dbReference type="Pfam" id="PF00179">
    <property type="entry name" value="UQ_con"/>
    <property type="match status" value="1"/>
</dbReference>
<dbReference type="OrthoDB" id="5596422at2759"/>
<keyword evidence="5" id="KW-1185">Reference proteome</keyword>
<evidence type="ECO:0000259" key="3">
    <source>
        <dbReference type="PROSITE" id="PS50127"/>
    </source>
</evidence>
<feature type="compositionally biased region" description="Basic and acidic residues" evidence="2">
    <location>
        <begin position="180"/>
        <end position="195"/>
    </location>
</feature>
<keyword evidence="1" id="KW-0833">Ubl conjugation pathway</keyword>
<organism evidence="4 5">
    <name type="scientific">Leucosporidium creatinivorum</name>
    <dbReference type="NCBI Taxonomy" id="106004"/>
    <lineage>
        <taxon>Eukaryota</taxon>
        <taxon>Fungi</taxon>
        <taxon>Dikarya</taxon>
        <taxon>Basidiomycota</taxon>
        <taxon>Pucciniomycotina</taxon>
        <taxon>Microbotryomycetes</taxon>
        <taxon>Leucosporidiales</taxon>
        <taxon>Leucosporidium</taxon>
    </lineage>
</organism>
<reference evidence="4 5" key="1">
    <citation type="submission" date="2016-07" db="EMBL/GenBank/DDBJ databases">
        <title>Pervasive Adenine N6-methylation of Active Genes in Fungi.</title>
        <authorList>
            <consortium name="DOE Joint Genome Institute"/>
            <person name="Mondo S.J."/>
            <person name="Dannebaum R.O."/>
            <person name="Kuo R.C."/>
            <person name="Labutti K."/>
            <person name="Haridas S."/>
            <person name="Kuo A."/>
            <person name="Salamov A."/>
            <person name="Ahrendt S.R."/>
            <person name="Lipzen A."/>
            <person name="Sullivan W."/>
            <person name="Andreopoulos W.B."/>
            <person name="Clum A."/>
            <person name="Lindquist E."/>
            <person name="Daum C."/>
            <person name="Ramamoorthy G.K."/>
            <person name="Gryganskyi A."/>
            <person name="Culley D."/>
            <person name="Magnuson J.K."/>
            <person name="James T.Y."/>
            <person name="O'Malley M.A."/>
            <person name="Stajich J.E."/>
            <person name="Spatafora J.W."/>
            <person name="Visel A."/>
            <person name="Grigoriev I.V."/>
        </authorList>
    </citation>
    <scope>NUCLEOTIDE SEQUENCE [LARGE SCALE GENOMIC DNA]</scope>
    <source>
        <strain evidence="4 5">62-1032</strain>
    </source>
</reference>
<proteinExistence type="predicted"/>
<dbReference type="PANTHER" id="PTHR24067">
    <property type="entry name" value="UBIQUITIN-CONJUGATING ENZYME E2"/>
    <property type="match status" value="1"/>
</dbReference>
<sequence>MNSTTARQEVFLEFSALGSELHSPTGMYILPLQADPFTWHGVIFLHKGYYAGAVLKFTLSIPSSYPSSPPTLSVQTPCFHPLIDPATTRVKLDGRFPRWRPREDFLFHVLHFFKSMFKRAALDQLTEGSCANREAYRLYRDQTPLFAKLASQSAALSITESSLFAPPLPSHTKPSPIQFRKLEEGEEETLKEKIEEAGRARLISSRRPPGLA</sequence>